<sequence length="116" mass="12960">MSMDTQTKELIQLWNLLELGFELPLRYADKGIINEGEDVVINVTAIAETAEQWNEPIEPKQVSMFEAAGLVAVASLVNDYMEKPAAYKRGSVNSLVKLIGDKLLQTFEGKQVKIDF</sequence>
<dbReference type="EMBL" id="QRUD01000039">
    <property type="protein sequence ID" value="RGR37556.1"/>
    <property type="molecule type" value="Genomic_DNA"/>
</dbReference>
<organism evidence="2 4">
    <name type="scientific">Phocaeicola vulgatus</name>
    <name type="common">Bacteroides vulgatus</name>
    <dbReference type="NCBI Taxonomy" id="821"/>
    <lineage>
        <taxon>Bacteria</taxon>
        <taxon>Pseudomonadati</taxon>
        <taxon>Bacteroidota</taxon>
        <taxon>Bacteroidia</taxon>
        <taxon>Bacteroidales</taxon>
        <taxon>Bacteroidaceae</taxon>
        <taxon>Phocaeicola</taxon>
    </lineage>
</organism>
<name>A0A395UPU4_PHOVU</name>
<evidence type="ECO:0000313" key="1">
    <source>
        <dbReference type="EMBL" id="RGL85287.1"/>
    </source>
</evidence>
<evidence type="ECO:0000313" key="3">
    <source>
        <dbReference type="Proteomes" id="UP000261278"/>
    </source>
</evidence>
<dbReference type="EMBL" id="QSSN01000013">
    <property type="protein sequence ID" value="RGL85287.1"/>
    <property type="molecule type" value="Genomic_DNA"/>
</dbReference>
<protein>
    <submittedName>
        <fullName evidence="2">Uncharacterized protein</fullName>
    </submittedName>
</protein>
<dbReference type="Proteomes" id="UP000266497">
    <property type="component" value="Unassembled WGS sequence"/>
</dbReference>
<comment type="caution">
    <text evidence="2">The sequence shown here is derived from an EMBL/GenBank/DDBJ whole genome shotgun (WGS) entry which is preliminary data.</text>
</comment>
<proteinExistence type="predicted"/>
<evidence type="ECO:0000313" key="4">
    <source>
        <dbReference type="Proteomes" id="UP000266497"/>
    </source>
</evidence>
<accession>A0A395UPU4</accession>
<gene>
    <name evidence="2" type="ORF">DWY53_14015</name>
    <name evidence="1" type="ORF">DXC44_12125</name>
</gene>
<evidence type="ECO:0000313" key="2">
    <source>
        <dbReference type="EMBL" id="RGR37556.1"/>
    </source>
</evidence>
<dbReference type="Proteomes" id="UP000261278">
    <property type="component" value="Unassembled WGS sequence"/>
</dbReference>
<dbReference type="AlphaFoldDB" id="A0A395UPU4"/>
<reference evidence="3 4" key="1">
    <citation type="submission" date="2018-08" db="EMBL/GenBank/DDBJ databases">
        <title>A genome reference for cultivated species of the human gut microbiota.</title>
        <authorList>
            <person name="Zou Y."/>
            <person name="Xue W."/>
            <person name="Luo G."/>
        </authorList>
    </citation>
    <scope>NUCLEOTIDE SEQUENCE [LARGE SCALE GENOMIC DNA]</scope>
    <source>
        <strain evidence="2 4">AF25-30LB</strain>
        <strain evidence="1 3">TF05-18</strain>
    </source>
</reference>